<keyword evidence="3" id="KW-1185">Reference proteome</keyword>
<feature type="transmembrane region" description="Helical" evidence="1">
    <location>
        <begin position="88"/>
        <end position="117"/>
    </location>
</feature>
<reference evidence="2 3" key="1">
    <citation type="submission" date="2024-03" db="EMBL/GenBank/DDBJ databases">
        <title>The Acrasis kona genome and developmental transcriptomes reveal deep origins of eukaryotic multicellular pathways.</title>
        <authorList>
            <person name="Sheikh S."/>
            <person name="Fu C.-J."/>
            <person name="Brown M.W."/>
            <person name="Baldauf S.L."/>
        </authorList>
    </citation>
    <scope>NUCLEOTIDE SEQUENCE [LARGE SCALE GENOMIC DNA]</scope>
    <source>
        <strain evidence="2 3">ATCC MYA-3509</strain>
    </source>
</reference>
<evidence type="ECO:0000256" key="1">
    <source>
        <dbReference type="SAM" id="Phobius"/>
    </source>
</evidence>
<feature type="transmembrane region" description="Helical" evidence="1">
    <location>
        <begin position="277"/>
        <end position="300"/>
    </location>
</feature>
<sequence length="400" mass="43963">MNATSNSTILTNSTLSNLTSLSTLEIFDAALKRYPIEVASTVSVLTALFAILCILLFIIAIGHRAYLVLFCYKFIPKQTNRSKLRKQFWLHILYCFLVVYSFYKVVTFAITIYSVAAARLTVSDLSLVGVDVFMCDIAVMITIQIFLVVLSSVAFTKIKKALIIIARILLLLCFINGIAYVAVLAVGFHIALGVEFEIYATLIDYISIPLVAINKVILTTMMIVVGVCIQKLVGAKNSQAKTLTKRLLVMALLMITATVVTFVCTALSLVIDPSGVIFMTLVTMAAPSFIIFVVVIIMFWPSRYSFKVFKKNTLSGSEMNFDSSTGTDTGVSTPTNFLSDDNNCNTDFDASTPKIDSLTNTEIKIALEQEDTPKVADMSLQPTNDDCPQEIVDVTPNETV</sequence>
<feature type="transmembrane region" description="Helical" evidence="1">
    <location>
        <begin position="247"/>
        <end position="271"/>
    </location>
</feature>
<dbReference type="EMBL" id="JAOPGA020001182">
    <property type="protein sequence ID" value="KAL0485898.1"/>
    <property type="molecule type" value="Genomic_DNA"/>
</dbReference>
<dbReference type="AlphaFoldDB" id="A0AAW2Z7V7"/>
<evidence type="ECO:0000313" key="2">
    <source>
        <dbReference type="EMBL" id="KAL0485898.1"/>
    </source>
</evidence>
<feature type="transmembrane region" description="Helical" evidence="1">
    <location>
        <begin position="168"/>
        <end position="192"/>
    </location>
</feature>
<feature type="transmembrane region" description="Helical" evidence="1">
    <location>
        <begin position="42"/>
        <end position="67"/>
    </location>
</feature>
<keyword evidence="1 2" id="KW-0812">Transmembrane</keyword>
<dbReference type="Proteomes" id="UP001431209">
    <property type="component" value="Unassembled WGS sequence"/>
</dbReference>
<proteinExistence type="predicted"/>
<protein>
    <submittedName>
        <fullName evidence="2">7 TM domain-containing transmembrane protein</fullName>
    </submittedName>
</protein>
<comment type="caution">
    <text evidence="2">The sequence shown here is derived from an EMBL/GenBank/DDBJ whole genome shotgun (WGS) entry which is preliminary data.</text>
</comment>
<feature type="transmembrane region" description="Helical" evidence="1">
    <location>
        <begin position="137"/>
        <end position="156"/>
    </location>
</feature>
<keyword evidence="1" id="KW-1133">Transmembrane helix</keyword>
<feature type="transmembrane region" description="Helical" evidence="1">
    <location>
        <begin position="212"/>
        <end position="235"/>
    </location>
</feature>
<gene>
    <name evidence="2" type="ORF">AKO1_002182</name>
</gene>
<evidence type="ECO:0000313" key="3">
    <source>
        <dbReference type="Proteomes" id="UP001431209"/>
    </source>
</evidence>
<name>A0AAW2Z7V7_9EUKA</name>
<organism evidence="2 3">
    <name type="scientific">Acrasis kona</name>
    <dbReference type="NCBI Taxonomy" id="1008807"/>
    <lineage>
        <taxon>Eukaryota</taxon>
        <taxon>Discoba</taxon>
        <taxon>Heterolobosea</taxon>
        <taxon>Tetramitia</taxon>
        <taxon>Eutetramitia</taxon>
        <taxon>Acrasidae</taxon>
        <taxon>Acrasis</taxon>
    </lineage>
</organism>
<keyword evidence="1" id="KW-0472">Membrane</keyword>
<accession>A0AAW2Z7V7</accession>